<name>A0ABQ5NI40_9BACI</name>
<evidence type="ECO:0000256" key="1">
    <source>
        <dbReference type="SAM" id="Coils"/>
    </source>
</evidence>
<gene>
    <name evidence="4" type="ORF">LYSBPC_11480</name>
</gene>
<organism evidence="4 5">
    <name type="scientific">Lysinibacillus piscis</name>
    <dbReference type="NCBI Taxonomy" id="2518931"/>
    <lineage>
        <taxon>Bacteria</taxon>
        <taxon>Bacillati</taxon>
        <taxon>Bacillota</taxon>
        <taxon>Bacilli</taxon>
        <taxon>Bacillales</taxon>
        <taxon>Bacillaceae</taxon>
        <taxon>Lysinibacillus</taxon>
    </lineage>
</organism>
<feature type="coiled-coil region" evidence="1">
    <location>
        <begin position="811"/>
        <end position="838"/>
    </location>
</feature>
<reference evidence="4" key="1">
    <citation type="submission" date="2022-08" db="EMBL/GenBank/DDBJ databases">
        <title>Draft genome sequence of Lysinibacillus sp. strain KH24.</title>
        <authorList>
            <person name="Kanbe H."/>
            <person name="Itoh H."/>
        </authorList>
    </citation>
    <scope>NUCLEOTIDE SEQUENCE</scope>
    <source>
        <strain evidence="4">KH24</strain>
    </source>
</reference>
<dbReference type="EMBL" id="BRZA01000001">
    <property type="protein sequence ID" value="GLC88021.1"/>
    <property type="molecule type" value="Genomic_DNA"/>
</dbReference>
<accession>A0ABQ5NI40</accession>
<feature type="coiled-coil region" evidence="1">
    <location>
        <begin position="431"/>
        <end position="574"/>
    </location>
</feature>
<dbReference type="InterPro" id="IPR041677">
    <property type="entry name" value="DNA2/NAM7_AAA_11"/>
</dbReference>
<protein>
    <recommendedName>
        <fullName evidence="6">DNA helicase</fullName>
    </recommendedName>
</protein>
<dbReference type="Pfam" id="PF13086">
    <property type="entry name" value="AAA_11"/>
    <property type="match status" value="2"/>
</dbReference>
<dbReference type="InterPro" id="IPR027417">
    <property type="entry name" value="P-loop_NTPase"/>
</dbReference>
<dbReference type="InterPro" id="IPR047187">
    <property type="entry name" value="SF1_C_Upf1"/>
</dbReference>
<dbReference type="Gene3D" id="3.40.50.300">
    <property type="entry name" value="P-loop containing nucleotide triphosphate hydrolases"/>
    <property type="match status" value="3"/>
</dbReference>
<proteinExistence type="predicted"/>
<dbReference type="RefSeq" id="WP_264987734.1">
    <property type="nucleotide sequence ID" value="NZ_BRZA01000001.1"/>
</dbReference>
<dbReference type="PANTHER" id="PTHR10887:SF495">
    <property type="entry name" value="HELICASE SENATAXIN ISOFORM X1-RELATED"/>
    <property type="match status" value="1"/>
</dbReference>
<evidence type="ECO:0008006" key="6">
    <source>
        <dbReference type="Google" id="ProtNLM"/>
    </source>
</evidence>
<keyword evidence="1" id="KW-0175">Coiled coil</keyword>
<dbReference type="SUPFAM" id="SSF52540">
    <property type="entry name" value="P-loop containing nucleoside triphosphate hydrolases"/>
    <property type="match status" value="2"/>
</dbReference>
<feature type="domain" description="DNA2/NAM7 helicase helicase" evidence="2">
    <location>
        <begin position="309"/>
        <end position="508"/>
    </location>
</feature>
<dbReference type="CDD" id="cd18808">
    <property type="entry name" value="SF1_C_Upf1"/>
    <property type="match status" value="1"/>
</dbReference>
<sequence>MRDVTLLEKQRCSLILTNKAKEAVEECSANEHAFFALQNAFMVYIEKRKAKTVGETFLSIYFNAEHNKKLTDVLAGKTVIIDCVLKLEGLLATNIRFVHMHSSIQTNRRLPAALQFITRPNNGAGIPLDLHTKIRELPIAEERTEYVKKRIASWEGYLKIQERDATIDDIQSEFKQSYWNEDFTRLTLVCPYIKSKEWKQLEGLSASIQGIRGEVGQVLKASANKQTVEIDVKPFIQDMARKDQLHLRSKQVSFSNFATLSQIRRLRNGFTKLEKGEAVNPQLETILFEKRPTVKATKLPTDIEFHNPLNDYQRRAVLGAMSVEDLYVIQGPPGTGKTTVISEICQQNVKAGLKTLVASQSNLAVDNALGRLLSNQEIRILRYGRTESIEEEGKKFIEENVALHWREQTLAAVETERAAFHEREQEVKASIRQKQDELQKLEAWLSELAEEIAAKEQAAIDEPILQQEIQALKKELKATKAEQQVLEIQREQDEKQLTQLEPVVQELEHILATNPPIEQLQQTIEHEEQRIAHLEAAVQYKELAEQKQGLALSFQSIQTQYEEENQRLQLLKDAQIYIKTLTSYDRLQRFLQHYGIRPTHVLLQQINRLQHLEDAKDLEAWATINTRLQQAITKLETLVSQEEAAQALAKSKLQPVQLFSLQNLTGVFAELNAAFQDGQPSTTQVVSYLLGLYMRRDFVWQKGATLQQQQAYKEQEFQALQQNMSHFVNQECAITSFEVQRLHNQLQPYFQHTERLQQLADTFALATVPEESVERLKMLVGESQVAKQSAQQQMEAVKQANIQLQPKKIALQAVQSSLQELEQQLLQLEERLKDINVAGLKKEKQLAIYTKLLQSTPERTFEEVAESIQSTKMAVEELTRKERQLPLRQKLQEQWRDKLLGATEYDLDEIRKLYVRHANVIGTTCVASASKEFMENYPTFDVVIIDEVSKATPPELLLPMLKGKKIILVGDHHQLPPLLGDDTLEETLKAMLDENPNFDGAQELKNLLRESLFERLFNNLPATHKQMLALQYRMHEKIMNSITPFYAQEENGLQCGLIDSDTVRDHRLEGQFVNRDDHLMWIDIPSEKPYLEEQVKGGTSRYNEGELQTIRRILVDLNASVMAAKAAGHMPQDAQKSVGVISFYGEQVKRINRLLQQELQLPHLQFRTGTVDKFQGMEMDVILVSMVRNTPKGGDIGFARDYRRLNVALSRARELLMLIGSAEMFTQRAKHADTRDMYSQLLATVKSYNGLRNHEGQVIDDVKATATINA</sequence>
<evidence type="ECO:0000313" key="4">
    <source>
        <dbReference type="EMBL" id="GLC88021.1"/>
    </source>
</evidence>
<evidence type="ECO:0000259" key="3">
    <source>
        <dbReference type="Pfam" id="PF13087"/>
    </source>
</evidence>
<feature type="domain" description="DNA2/NAM7 helicase helicase" evidence="2">
    <location>
        <begin position="782"/>
        <end position="978"/>
    </location>
</feature>
<dbReference type="Proteomes" id="UP001065593">
    <property type="component" value="Unassembled WGS sequence"/>
</dbReference>
<dbReference type="InterPro" id="IPR045055">
    <property type="entry name" value="DNA2/NAM7-like"/>
</dbReference>
<evidence type="ECO:0000259" key="2">
    <source>
        <dbReference type="Pfam" id="PF13086"/>
    </source>
</evidence>
<comment type="caution">
    <text evidence="4">The sequence shown here is derived from an EMBL/GenBank/DDBJ whole genome shotgun (WGS) entry which is preliminary data.</text>
</comment>
<dbReference type="Pfam" id="PF13087">
    <property type="entry name" value="AAA_12"/>
    <property type="match status" value="1"/>
</dbReference>
<keyword evidence="5" id="KW-1185">Reference proteome</keyword>
<dbReference type="InterPro" id="IPR041679">
    <property type="entry name" value="DNA2/NAM7-like_C"/>
</dbReference>
<evidence type="ECO:0000313" key="5">
    <source>
        <dbReference type="Proteomes" id="UP001065593"/>
    </source>
</evidence>
<feature type="domain" description="DNA2/NAM7 helicase-like C-terminal" evidence="3">
    <location>
        <begin position="1008"/>
        <end position="1222"/>
    </location>
</feature>
<dbReference type="PANTHER" id="PTHR10887">
    <property type="entry name" value="DNA2/NAM7 HELICASE FAMILY"/>
    <property type="match status" value="1"/>
</dbReference>